<dbReference type="EMBL" id="CP007142">
    <property type="protein sequence ID" value="AJQ97317.1"/>
    <property type="molecule type" value="Genomic_DNA"/>
</dbReference>
<feature type="region of interest" description="Disordered" evidence="1">
    <location>
        <begin position="1"/>
        <end position="21"/>
    </location>
</feature>
<accession>A0A0C5VRR4</accession>
<dbReference type="AlphaFoldDB" id="A0A0C5VRR4"/>
<dbReference type="KEGG" id="gsn:YC6258_05286"/>
<dbReference type="STRING" id="1445510.YC6258_05286"/>
<evidence type="ECO:0000313" key="2">
    <source>
        <dbReference type="EMBL" id="AJQ97317.1"/>
    </source>
</evidence>
<dbReference type="HOGENOM" id="CLU_2716771_0_0_6"/>
<protein>
    <submittedName>
        <fullName evidence="2">Uncharacterized protein</fullName>
    </submittedName>
</protein>
<name>A0A0C5VRR4_9GAMM</name>
<proteinExistence type="predicted"/>
<organism evidence="2 3">
    <name type="scientific">Gynuella sunshinyii YC6258</name>
    <dbReference type="NCBI Taxonomy" id="1445510"/>
    <lineage>
        <taxon>Bacteria</taxon>
        <taxon>Pseudomonadati</taxon>
        <taxon>Pseudomonadota</taxon>
        <taxon>Gammaproteobacteria</taxon>
        <taxon>Oceanospirillales</taxon>
        <taxon>Saccharospirillaceae</taxon>
        <taxon>Gynuella</taxon>
    </lineage>
</organism>
<feature type="compositionally biased region" description="Basic and acidic residues" evidence="1">
    <location>
        <begin position="9"/>
        <end position="20"/>
    </location>
</feature>
<evidence type="ECO:0000256" key="1">
    <source>
        <dbReference type="SAM" id="MobiDB-lite"/>
    </source>
</evidence>
<keyword evidence="3" id="KW-1185">Reference proteome</keyword>
<evidence type="ECO:0000313" key="3">
    <source>
        <dbReference type="Proteomes" id="UP000032266"/>
    </source>
</evidence>
<dbReference type="Proteomes" id="UP000032266">
    <property type="component" value="Chromosome"/>
</dbReference>
<sequence>MIDNSLAPDKPDRNTCDSTHRLNGLFPQRSIHRSRDLLSHSSAPAILLLFCNLFRDCTQKNSEIHSISEISL</sequence>
<reference evidence="2 3" key="1">
    <citation type="submission" date="2014-01" db="EMBL/GenBank/DDBJ databases">
        <title>Full genme sequencing of cellulolytic bacterium Gynuella sunshinyii YC6258T gen. nov., sp. nov.</title>
        <authorList>
            <person name="Khan H."/>
            <person name="Chung E.J."/>
            <person name="Chung Y.R."/>
        </authorList>
    </citation>
    <scope>NUCLEOTIDE SEQUENCE [LARGE SCALE GENOMIC DNA]</scope>
    <source>
        <strain evidence="2 3">YC6258</strain>
    </source>
</reference>
<gene>
    <name evidence="2" type="ORF">YC6258_05286</name>
</gene>